<keyword evidence="3" id="KW-0131">Cell cycle</keyword>
<accession>A0ABR2N0B3</accession>
<organism evidence="7 8">
    <name type="scientific">Platanthera guangdongensis</name>
    <dbReference type="NCBI Taxonomy" id="2320717"/>
    <lineage>
        <taxon>Eukaryota</taxon>
        <taxon>Viridiplantae</taxon>
        <taxon>Streptophyta</taxon>
        <taxon>Embryophyta</taxon>
        <taxon>Tracheophyta</taxon>
        <taxon>Spermatophyta</taxon>
        <taxon>Magnoliopsida</taxon>
        <taxon>Liliopsida</taxon>
        <taxon>Asparagales</taxon>
        <taxon>Orchidaceae</taxon>
        <taxon>Orchidoideae</taxon>
        <taxon>Orchideae</taxon>
        <taxon>Orchidinae</taxon>
        <taxon>Platanthera</taxon>
    </lineage>
</organism>
<dbReference type="PANTHER" id="PTHR10177">
    <property type="entry name" value="CYCLINS"/>
    <property type="match status" value="1"/>
</dbReference>
<dbReference type="SUPFAM" id="SSF47954">
    <property type="entry name" value="Cyclin-like"/>
    <property type="match status" value="1"/>
</dbReference>
<keyword evidence="2 4" id="KW-0195">Cyclin</keyword>
<sequence>MGVLYDFASSILLCPEDNSSILGFDDDDDDDDVLIMNGKAPDSGIEKIYERKIDFSQDSSMVFPLQSEECLFLLMEKESEHLPARDYAKKLMNGALDISVRKDAVDWIWKVHAYYSFGPLSAYLSVNYLDRFLSTYELPQGKAWMTQLLAVACLSLAAKMEETEVPLSLDLQLGNAKYVFETKTIQRMELLVLNTLKWRMLSITPFSFMEYFLSKFNNGNMPEESKIGRCVDIILRTIRGIGMLEFKPSEVAAAVALIVLGVDDMVEIERALRSCSNMEKGDWLQEKVTRCCEAIKDIRVFERSFLLSVPSAPQSPIGVLDAKSLSYKSDETTASSQENSRNNSPAAKKRKPNCLPDS</sequence>
<evidence type="ECO:0000313" key="8">
    <source>
        <dbReference type="Proteomes" id="UP001412067"/>
    </source>
</evidence>
<evidence type="ECO:0000256" key="2">
    <source>
        <dbReference type="ARBA" id="ARBA00023127"/>
    </source>
</evidence>
<evidence type="ECO:0000313" key="7">
    <source>
        <dbReference type="EMBL" id="KAK8969399.1"/>
    </source>
</evidence>
<keyword evidence="1" id="KW-0132">Cell division</keyword>
<dbReference type="Pfam" id="PF02984">
    <property type="entry name" value="Cyclin_C"/>
    <property type="match status" value="1"/>
</dbReference>
<feature type="region of interest" description="Disordered" evidence="5">
    <location>
        <begin position="330"/>
        <end position="358"/>
    </location>
</feature>
<gene>
    <name evidence="7" type="primary">CYCD4-1</name>
    <name evidence="7" type="ORF">KSP40_PGU012871</name>
</gene>
<feature type="domain" description="Cyclin-like" evidence="6">
    <location>
        <begin position="106"/>
        <end position="194"/>
    </location>
</feature>
<evidence type="ECO:0000256" key="3">
    <source>
        <dbReference type="ARBA" id="ARBA00023306"/>
    </source>
</evidence>
<reference evidence="7 8" key="1">
    <citation type="journal article" date="2022" name="Nat. Plants">
        <title>Genomes of leafy and leafless Platanthera orchids illuminate the evolution of mycoheterotrophy.</title>
        <authorList>
            <person name="Li M.H."/>
            <person name="Liu K.W."/>
            <person name="Li Z."/>
            <person name="Lu H.C."/>
            <person name="Ye Q.L."/>
            <person name="Zhang D."/>
            <person name="Wang J.Y."/>
            <person name="Li Y.F."/>
            <person name="Zhong Z.M."/>
            <person name="Liu X."/>
            <person name="Yu X."/>
            <person name="Liu D.K."/>
            <person name="Tu X.D."/>
            <person name="Liu B."/>
            <person name="Hao Y."/>
            <person name="Liao X.Y."/>
            <person name="Jiang Y.T."/>
            <person name="Sun W.H."/>
            <person name="Chen J."/>
            <person name="Chen Y.Q."/>
            <person name="Ai Y."/>
            <person name="Zhai J.W."/>
            <person name="Wu S.S."/>
            <person name="Zhou Z."/>
            <person name="Hsiao Y.Y."/>
            <person name="Wu W.L."/>
            <person name="Chen Y.Y."/>
            <person name="Lin Y.F."/>
            <person name="Hsu J.L."/>
            <person name="Li C.Y."/>
            <person name="Wang Z.W."/>
            <person name="Zhao X."/>
            <person name="Zhong W.Y."/>
            <person name="Ma X.K."/>
            <person name="Ma L."/>
            <person name="Huang J."/>
            <person name="Chen G.Z."/>
            <person name="Huang M.Z."/>
            <person name="Huang L."/>
            <person name="Peng D.H."/>
            <person name="Luo Y.B."/>
            <person name="Zou S.Q."/>
            <person name="Chen S.P."/>
            <person name="Lan S."/>
            <person name="Tsai W.C."/>
            <person name="Van de Peer Y."/>
            <person name="Liu Z.J."/>
        </authorList>
    </citation>
    <scope>NUCLEOTIDE SEQUENCE [LARGE SCALE GENOMIC DNA]</scope>
    <source>
        <strain evidence="7">Lor288</strain>
    </source>
</reference>
<dbReference type="SMART" id="SM00385">
    <property type="entry name" value="CYCLIN"/>
    <property type="match status" value="1"/>
</dbReference>
<feature type="compositionally biased region" description="Polar residues" evidence="5">
    <location>
        <begin position="332"/>
        <end position="345"/>
    </location>
</feature>
<dbReference type="InterPro" id="IPR006671">
    <property type="entry name" value="Cyclin_N"/>
</dbReference>
<evidence type="ECO:0000256" key="1">
    <source>
        <dbReference type="ARBA" id="ARBA00022618"/>
    </source>
</evidence>
<comment type="similarity">
    <text evidence="4">Belongs to the cyclin family.</text>
</comment>
<comment type="caution">
    <text evidence="7">The sequence shown here is derived from an EMBL/GenBank/DDBJ whole genome shotgun (WGS) entry which is preliminary data.</text>
</comment>
<name>A0ABR2N0B3_9ASPA</name>
<dbReference type="InterPro" id="IPR039361">
    <property type="entry name" value="Cyclin"/>
</dbReference>
<keyword evidence="8" id="KW-1185">Reference proteome</keyword>
<dbReference type="InterPro" id="IPR036915">
    <property type="entry name" value="Cyclin-like_sf"/>
</dbReference>
<dbReference type="Gene3D" id="1.10.472.10">
    <property type="entry name" value="Cyclin-like"/>
    <property type="match status" value="2"/>
</dbReference>
<dbReference type="InterPro" id="IPR013763">
    <property type="entry name" value="Cyclin-like_dom"/>
</dbReference>
<dbReference type="Pfam" id="PF00134">
    <property type="entry name" value="Cyclin_N"/>
    <property type="match status" value="1"/>
</dbReference>
<dbReference type="CDD" id="cd20544">
    <property type="entry name" value="CYCLIN_AtCycD-like_rpt2"/>
    <property type="match status" value="1"/>
</dbReference>
<dbReference type="CDD" id="cd20543">
    <property type="entry name" value="CYCLIN_AtCycD-like_rpt1"/>
    <property type="match status" value="1"/>
</dbReference>
<dbReference type="PROSITE" id="PS00292">
    <property type="entry name" value="CYCLINS"/>
    <property type="match status" value="1"/>
</dbReference>
<dbReference type="Proteomes" id="UP001412067">
    <property type="component" value="Unassembled WGS sequence"/>
</dbReference>
<evidence type="ECO:0000256" key="4">
    <source>
        <dbReference type="RuleBase" id="RU000383"/>
    </source>
</evidence>
<evidence type="ECO:0000259" key="6">
    <source>
        <dbReference type="SMART" id="SM00385"/>
    </source>
</evidence>
<dbReference type="InterPro" id="IPR004367">
    <property type="entry name" value="Cyclin_C-dom"/>
</dbReference>
<dbReference type="InterPro" id="IPR048258">
    <property type="entry name" value="Cyclins_cyclin-box"/>
</dbReference>
<protein>
    <submittedName>
        <fullName evidence="7">Cyclin-D4-1</fullName>
    </submittedName>
</protein>
<evidence type="ECO:0000256" key="5">
    <source>
        <dbReference type="SAM" id="MobiDB-lite"/>
    </source>
</evidence>
<dbReference type="EMBL" id="JBBWWR010000003">
    <property type="protein sequence ID" value="KAK8969399.1"/>
    <property type="molecule type" value="Genomic_DNA"/>
</dbReference>
<proteinExistence type="inferred from homology"/>